<protein>
    <recommendedName>
        <fullName evidence="3">Apea-like HEPN domain-containing protein</fullName>
    </recommendedName>
</protein>
<dbReference type="RefSeq" id="WP_212698235.1">
    <property type="nucleotide sequence ID" value="NZ_CP058649.1"/>
</dbReference>
<dbReference type="Proteomes" id="UP000683246">
    <property type="component" value="Chromosome"/>
</dbReference>
<organism evidence="1 2">
    <name type="scientific">Vallitalea pronyensis</name>
    <dbReference type="NCBI Taxonomy" id="1348613"/>
    <lineage>
        <taxon>Bacteria</taxon>
        <taxon>Bacillati</taxon>
        <taxon>Bacillota</taxon>
        <taxon>Clostridia</taxon>
        <taxon>Lachnospirales</taxon>
        <taxon>Vallitaleaceae</taxon>
        <taxon>Vallitalea</taxon>
    </lineage>
</organism>
<dbReference type="AlphaFoldDB" id="A0A8J8MJB8"/>
<accession>A0A8J8MJB8</accession>
<name>A0A8J8MJB8_9FIRM</name>
<proteinExistence type="predicted"/>
<dbReference type="EMBL" id="CP058649">
    <property type="protein sequence ID" value="QUI22740.1"/>
    <property type="molecule type" value="Genomic_DNA"/>
</dbReference>
<gene>
    <name evidence="1" type="ORF">HZI73_10755</name>
</gene>
<dbReference type="KEGG" id="vpy:HZI73_10755"/>
<evidence type="ECO:0008006" key="3">
    <source>
        <dbReference type="Google" id="ProtNLM"/>
    </source>
</evidence>
<keyword evidence="2" id="KW-1185">Reference proteome</keyword>
<sequence length="394" mass="45743">MEFEINYNTVEESNMFLRSLWSKLRDNKKMGWQFFPYRDSKNKIVELGFVASPVLSCLYKVKVKYKIRGCIMKLIFESVGSGGDKSSDFDTLIKLISEAIDFSKEIKLSYRYMTYNSIGAGIDNYIGRNFEIVNHGKKFSTIFAIEGFDDKDVGSVLAKINTKVIDFLSTQTSHVIYTTTTVKKLPNSDRHNDFVSKNWVDTYPIIDNRMRIMESSIAVIDKIIRQDYNEDLEKYLDACRLFHTATKYTSFIYNIDHYDFKPVEYDLSFDEVANMLYMSSFEVLSTIMDSSVTKCKKCNQNIYSIRQKVIKLIENYSGGYMDKNSIDEYYKKRSAYVHSGNFFSNRSYYGGVSNPQLDKSDIGVVMQLPLVNLHALREVGGFIFREFLIKYFGF</sequence>
<evidence type="ECO:0000313" key="2">
    <source>
        <dbReference type="Proteomes" id="UP000683246"/>
    </source>
</evidence>
<evidence type="ECO:0000313" key="1">
    <source>
        <dbReference type="EMBL" id="QUI22740.1"/>
    </source>
</evidence>
<reference evidence="1" key="1">
    <citation type="submission" date="2020-07" db="EMBL/GenBank/DDBJ databases">
        <title>Vallitalea pronyensis genome.</title>
        <authorList>
            <person name="Postec A."/>
        </authorList>
    </citation>
    <scope>NUCLEOTIDE SEQUENCE</scope>
    <source>
        <strain evidence="1">FatNI3</strain>
    </source>
</reference>